<dbReference type="Gene3D" id="3.20.20.70">
    <property type="entry name" value="Aldolase class I"/>
    <property type="match status" value="1"/>
</dbReference>
<evidence type="ECO:0000256" key="2">
    <source>
        <dbReference type="ARBA" id="ARBA00023235"/>
    </source>
</evidence>
<dbReference type="EMBL" id="CP132191">
    <property type="protein sequence ID" value="WLP85428.1"/>
    <property type="molecule type" value="Genomic_DNA"/>
</dbReference>
<keyword evidence="4" id="KW-1185">Reference proteome</keyword>
<accession>A0ABY9HCM1</accession>
<evidence type="ECO:0000313" key="4">
    <source>
        <dbReference type="Proteomes" id="UP001237011"/>
    </source>
</evidence>
<dbReference type="InterPro" id="IPR011060">
    <property type="entry name" value="RibuloseP-bd_barrel"/>
</dbReference>
<dbReference type="EC" id="5.1.3.1" evidence="3"/>
<gene>
    <name evidence="3" type="ORF">Q8852_03845</name>
</gene>
<dbReference type="CDD" id="cd00429">
    <property type="entry name" value="RPE"/>
    <property type="match status" value="1"/>
</dbReference>
<dbReference type="Proteomes" id="UP001237011">
    <property type="component" value="Chromosome"/>
</dbReference>
<dbReference type="SUPFAM" id="SSF51366">
    <property type="entry name" value="Ribulose-phoshate binding barrel"/>
    <property type="match status" value="1"/>
</dbReference>
<name>A0ABY9HCM1_9MOLU</name>
<protein>
    <submittedName>
        <fullName evidence="3">Ribulose-phosphate 3-epimerase</fullName>
        <ecNumber evidence="3">5.1.3.1</ecNumber>
    </submittedName>
</protein>
<proteinExistence type="predicted"/>
<evidence type="ECO:0000256" key="1">
    <source>
        <dbReference type="ARBA" id="ARBA00022723"/>
    </source>
</evidence>
<dbReference type="InterPro" id="IPR013785">
    <property type="entry name" value="Aldolase_TIM"/>
</dbReference>
<dbReference type="InterPro" id="IPR000056">
    <property type="entry name" value="Ribul_P_3_epim-like"/>
</dbReference>
<dbReference type="PROSITE" id="PS01086">
    <property type="entry name" value="RIBUL_P_3_EPIMER_2"/>
    <property type="match status" value="1"/>
</dbReference>
<keyword evidence="1" id="KW-0479">Metal-binding</keyword>
<dbReference type="PROSITE" id="PS01085">
    <property type="entry name" value="RIBUL_P_3_EPIMER_1"/>
    <property type="match status" value="1"/>
</dbReference>
<dbReference type="GO" id="GO:0004750">
    <property type="term" value="F:D-ribulose-phosphate 3-epimerase activity"/>
    <property type="evidence" value="ECO:0007669"/>
    <property type="project" value="UniProtKB-EC"/>
</dbReference>
<organism evidence="3 4">
    <name type="scientific">Mycoplasma seminis</name>
    <dbReference type="NCBI Taxonomy" id="512749"/>
    <lineage>
        <taxon>Bacteria</taxon>
        <taxon>Bacillati</taxon>
        <taxon>Mycoplasmatota</taxon>
        <taxon>Mollicutes</taxon>
        <taxon>Mycoplasmataceae</taxon>
        <taxon>Mycoplasma</taxon>
    </lineage>
</organism>
<dbReference type="RefSeq" id="WP_305937864.1">
    <property type="nucleotide sequence ID" value="NZ_CP132191.1"/>
</dbReference>
<dbReference type="NCBIfam" id="NF004076">
    <property type="entry name" value="PRK05581.1-4"/>
    <property type="match status" value="1"/>
</dbReference>
<evidence type="ECO:0000313" key="3">
    <source>
        <dbReference type="EMBL" id="WLP85428.1"/>
    </source>
</evidence>
<sequence>MQKYVTPSLLNVEADKRLQMADTLVENGIKWIHYDVMDGKFVPNTAIQISEIANIAKNGKPHIKDVHLMVVNPYDYVEDLRNIVDIITFHYEAIENDLEKFEEFLEKNHHDLKIALAIKPDTPVAAVKPYLNRLVLVLVMSVEPGAGGQKFMPAALDKLSELKHLRNDFGYDYLIQVDGGINATTGPEAFAAGADACVAGTYIVVEPTKERINTVLGKFAK</sequence>
<reference evidence="3" key="1">
    <citation type="submission" date="2023-08" db="EMBL/GenBank/DDBJ databases">
        <title>Complete genome sequence of Mycoplasma seminis 2200.</title>
        <authorList>
            <person name="Spergser J."/>
        </authorList>
    </citation>
    <scope>NUCLEOTIDE SEQUENCE [LARGE SCALE GENOMIC DNA]</scope>
    <source>
        <strain evidence="3">2200</strain>
    </source>
</reference>
<keyword evidence="2 3" id="KW-0413">Isomerase</keyword>
<dbReference type="Pfam" id="PF00834">
    <property type="entry name" value="Ribul_P_3_epim"/>
    <property type="match status" value="1"/>
</dbReference>
<dbReference type="PANTHER" id="PTHR11749">
    <property type="entry name" value="RIBULOSE-5-PHOSPHATE-3-EPIMERASE"/>
    <property type="match status" value="1"/>
</dbReference>